<evidence type="ECO:0000256" key="2">
    <source>
        <dbReference type="PROSITE-ProRule" id="PRU00708"/>
    </source>
</evidence>
<feature type="repeat" description="PPR" evidence="2">
    <location>
        <begin position="1194"/>
        <end position="1224"/>
    </location>
</feature>
<gene>
    <name evidence="4" type="ORF">F511_15635</name>
</gene>
<feature type="compositionally biased region" description="Low complexity" evidence="3">
    <location>
        <begin position="189"/>
        <end position="205"/>
    </location>
</feature>
<dbReference type="Pfam" id="PF13812">
    <property type="entry name" value="PPR_3"/>
    <property type="match status" value="1"/>
</dbReference>
<dbReference type="Gene3D" id="1.25.40.10">
    <property type="entry name" value="Tetratricopeptide repeat domain"/>
    <property type="match status" value="4"/>
</dbReference>
<feature type="compositionally biased region" description="Low complexity" evidence="3">
    <location>
        <begin position="153"/>
        <end position="176"/>
    </location>
</feature>
<evidence type="ECO:0000256" key="3">
    <source>
        <dbReference type="SAM" id="MobiDB-lite"/>
    </source>
</evidence>
<reference evidence="4 5" key="1">
    <citation type="journal article" date="2015" name="Proc. Natl. Acad. Sci. U.S.A.">
        <title>The resurrection genome of Boea hygrometrica: A blueprint for survival of dehydration.</title>
        <authorList>
            <person name="Xiao L."/>
            <person name="Yang G."/>
            <person name="Zhang L."/>
            <person name="Yang X."/>
            <person name="Zhao S."/>
            <person name="Ji Z."/>
            <person name="Zhou Q."/>
            <person name="Hu M."/>
            <person name="Wang Y."/>
            <person name="Chen M."/>
            <person name="Xu Y."/>
            <person name="Jin H."/>
            <person name="Xiao X."/>
            <person name="Hu G."/>
            <person name="Bao F."/>
            <person name="Hu Y."/>
            <person name="Wan P."/>
            <person name="Li L."/>
            <person name="Deng X."/>
            <person name="Kuang T."/>
            <person name="Xiang C."/>
            <person name="Zhu J.K."/>
            <person name="Oliver M.J."/>
            <person name="He Y."/>
        </authorList>
    </citation>
    <scope>NUCLEOTIDE SEQUENCE [LARGE SCALE GENOMIC DNA]</scope>
    <source>
        <strain evidence="5">cv. XS01</strain>
    </source>
</reference>
<dbReference type="FunFam" id="1.25.40.10:FF:001636">
    <property type="entry name" value="Pentatricopeptide repeat-containing protein At2g20540"/>
    <property type="match status" value="1"/>
</dbReference>
<proteinExistence type="predicted"/>
<feature type="region of interest" description="Disordered" evidence="3">
    <location>
        <begin position="374"/>
        <end position="394"/>
    </location>
</feature>
<feature type="region of interest" description="Disordered" evidence="3">
    <location>
        <begin position="271"/>
        <end position="357"/>
    </location>
</feature>
<dbReference type="PANTHER" id="PTHR47926">
    <property type="entry name" value="PENTATRICOPEPTIDE REPEAT-CONTAINING PROTEIN"/>
    <property type="match status" value="1"/>
</dbReference>
<feature type="compositionally biased region" description="Low complexity" evidence="3">
    <location>
        <begin position="374"/>
        <end position="387"/>
    </location>
</feature>
<dbReference type="InterPro" id="IPR011990">
    <property type="entry name" value="TPR-like_helical_dom_sf"/>
</dbReference>
<evidence type="ECO:0000313" key="5">
    <source>
        <dbReference type="Proteomes" id="UP000250235"/>
    </source>
</evidence>
<organism evidence="4 5">
    <name type="scientific">Dorcoceras hygrometricum</name>
    <dbReference type="NCBI Taxonomy" id="472368"/>
    <lineage>
        <taxon>Eukaryota</taxon>
        <taxon>Viridiplantae</taxon>
        <taxon>Streptophyta</taxon>
        <taxon>Embryophyta</taxon>
        <taxon>Tracheophyta</taxon>
        <taxon>Spermatophyta</taxon>
        <taxon>Magnoliopsida</taxon>
        <taxon>eudicotyledons</taxon>
        <taxon>Gunneridae</taxon>
        <taxon>Pentapetalae</taxon>
        <taxon>asterids</taxon>
        <taxon>lamiids</taxon>
        <taxon>Lamiales</taxon>
        <taxon>Gesneriaceae</taxon>
        <taxon>Didymocarpoideae</taxon>
        <taxon>Trichosporeae</taxon>
        <taxon>Loxocarpinae</taxon>
        <taxon>Dorcoceras</taxon>
    </lineage>
</organism>
<protein>
    <submittedName>
        <fullName evidence="4">Pentatricopeptide repeat-containing protein</fullName>
    </submittedName>
</protein>
<feature type="compositionally biased region" description="Polar residues" evidence="3">
    <location>
        <begin position="138"/>
        <end position="152"/>
    </location>
</feature>
<dbReference type="EMBL" id="KV000856">
    <property type="protein sequence ID" value="KZV39973.1"/>
    <property type="molecule type" value="Genomic_DNA"/>
</dbReference>
<keyword evidence="1" id="KW-0677">Repeat</keyword>
<evidence type="ECO:0000313" key="4">
    <source>
        <dbReference type="EMBL" id="KZV39973.1"/>
    </source>
</evidence>
<dbReference type="FunFam" id="1.25.40.10:FF:002166">
    <property type="entry name" value="Pentatricopeptide (PPR) repeat-containing protein-like"/>
    <property type="match status" value="1"/>
</dbReference>
<dbReference type="InterPro" id="IPR002885">
    <property type="entry name" value="PPR_rpt"/>
</dbReference>
<dbReference type="Pfam" id="PF12854">
    <property type="entry name" value="PPR_1"/>
    <property type="match status" value="1"/>
</dbReference>
<feature type="repeat" description="PPR" evidence="2">
    <location>
        <begin position="1333"/>
        <end position="1363"/>
    </location>
</feature>
<dbReference type="Proteomes" id="UP000250235">
    <property type="component" value="Unassembled WGS sequence"/>
</dbReference>
<evidence type="ECO:0000256" key="1">
    <source>
        <dbReference type="ARBA" id="ARBA00022737"/>
    </source>
</evidence>
<name>A0A2Z7BZC6_9LAMI</name>
<sequence length="1545" mass="169802">MPPSPAVRVFPRSEMRVENHKRGRSLESGIHYRDDDDLALFNELRSKERENFLLQSNDDFDDIFSAKYRYIPDYKLGISIPARGESSDLLNTEGDKNDYDWLITPPETPLFASLDGDMPPINLASRGRSRSQAVPVPLSSTEKGYRNNRGSASPQRMSQSPRSSNNSLQSRSRPLSATYSSPPPTLRQPSASRRLSPPLSKPKPAMRSSTPTPRRMSTGSVSAVVQSGVRGASPIKTSRGNSASPKISAWQSNIPGFSLEAPPNLRTSLADRPASYVRGSSPASRNSSRSGRQSMSPTASRSVSSSYSHDRDPFSVHSKASIASSGDDDADSPRSFPISSSDRSDKNGPQNMFRPLLSSVPSSTFASVHRSLTSRNSSITTSSNASSDQGTSGALDTREIELNQEDLTRASVKVPYLNLQDEIFSMDQGDALVEDSGTNIIKESTLSKHGEIDGPLVNSQFGVADRNSQLDEAAAMNDYSNSDGPPDMAICSTCGLKFPLDQDVMEGYEQLCAKCTDLEINTKHNSLEILDQSTPEPLTATCSGNVVILDEVIAEDEDSYSEPSQNPSTILVQEGIPTSVTDEEIIHQLNGDFGHQQLQQDRANLNSSVEVSEGAGISLLLKKSSSSRGPIVQSRSFTASTTCYDGFSHMRDSMNSIRSSIGHSSASVSSSVDLGYARNIETRVQRQSSGPKSDSENWMLDMPTKHKRSASSFSGASSHCFQVQIRAPTCHEDGSGVTKCVDPSEQSLASEFMDSEINLKSAAEFTDNLMNVNSEDISALQVSTSDSNNSMDADTLSANSQPFGHEEDEVQSSCLVVVDVEEAPNPSSLDTKSEMELENADIASADSHSDVDSINSHTDELLEPSDSAAQNDGATTFEEFDISDSSPGAPDESTIMVEDSGGRKSRSLTLEEATDAILFCSSIIHNLAYEAANIAIDKETPQVEPVLQPAVAFVSKSNSDRREIRARNTGKPNSRSQKTRQKKLETDPKPASVDAETEEDFSAHVVKSPYKCDSMKPPKLESKCNCTIMHVLSIIDKCSNLNHLKQLQAHLIVLGHGPTHFYAFKLVRFCTLHLSNLGYARLLFDKFHSPNVYMYAAMITAYATSSDHASAVLLYRHMLRENRSKPNEFVFSIILKSYPCIFNRYGTELVQAQVVKWGYGENPAVQTAMLDAYSRYCEDIGVARKVFDKMSDRGVMSWTAMISGYSRVGLVGNAVLLFDEMPKGIRDAPFWNSIIAGCVQNGLFSEAIEFFRRMIAEEGLGGRNSPNQVTVVSILSASGHAGLLHLGKCIHGYVCRNRLSLDLFVTNGLIDMYGKCGNYGKARTVFNNTKEKNLMSWNSLINCYGLHGQTEESISMFEEMLQRTDEVKPDGVTFIGLLNACGHGGFVDEGRHYYDMMIHEFGIEPQIEHYGCLIDLLCRVGRIEEAMQVVEGMRIPPDEVVWGALLNGCKIHRRVNLGVHAVKKLVEINPKNFGHSTVLANLYPKMEKWDVVQEGKKMLQEYPNKVPGCSWIEVENQVHRFYCVDKSHPRTEQIYAVLECLVESR</sequence>
<dbReference type="Pfam" id="PF01535">
    <property type="entry name" value="PPR"/>
    <property type="match status" value="2"/>
</dbReference>
<dbReference type="PROSITE" id="PS51375">
    <property type="entry name" value="PPR"/>
    <property type="match status" value="3"/>
</dbReference>
<dbReference type="Pfam" id="PF20431">
    <property type="entry name" value="E_motif"/>
    <property type="match status" value="1"/>
</dbReference>
<dbReference type="InterPro" id="IPR046960">
    <property type="entry name" value="PPR_At4g14850-like_plant"/>
</dbReference>
<feature type="region of interest" description="Disordered" evidence="3">
    <location>
        <begin position="844"/>
        <end position="906"/>
    </location>
</feature>
<dbReference type="OrthoDB" id="597215at2759"/>
<dbReference type="NCBIfam" id="TIGR00756">
    <property type="entry name" value="PPR"/>
    <property type="match status" value="5"/>
</dbReference>
<feature type="repeat" description="PPR" evidence="2">
    <location>
        <begin position="1227"/>
        <end position="1257"/>
    </location>
</feature>
<feature type="region of interest" description="Disordered" evidence="3">
    <location>
        <begin position="121"/>
        <end position="247"/>
    </location>
</feature>
<feature type="compositionally biased region" description="Polar residues" evidence="3">
    <location>
        <begin position="207"/>
        <end position="225"/>
    </location>
</feature>
<feature type="compositionally biased region" description="Polar residues" evidence="3">
    <location>
        <begin position="235"/>
        <end position="247"/>
    </location>
</feature>
<dbReference type="SUPFAM" id="SSF48452">
    <property type="entry name" value="TPR-like"/>
    <property type="match status" value="1"/>
</dbReference>
<feature type="region of interest" description="Disordered" evidence="3">
    <location>
        <begin position="958"/>
        <end position="999"/>
    </location>
</feature>
<dbReference type="InterPro" id="IPR046848">
    <property type="entry name" value="E_motif"/>
</dbReference>
<dbReference type="Pfam" id="PF13041">
    <property type="entry name" value="PPR_2"/>
    <property type="match status" value="1"/>
</dbReference>
<dbReference type="PANTHER" id="PTHR47926:SF453">
    <property type="entry name" value="PENTATRICOPEPTIDE REPEAT (PPR) SUPERFAMILY PROTEIN"/>
    <property type="match status" value="1"/>
</dbReference>
<dbReference type="GO" id="GO:0009451">
    <property type="term" value="P:RNA modification"/>
    <property type="evidence" value="ECO:0007669"/>
    <property type="project" value="InterPro"/>
</dbReference>
<keyword evidence="5" id="KW-1185">Reference proteome</keyword>
<dbReference type="GO" id="GO:0003723">
    <property type="term" value="F:RNA binding"/>
    <property type="evidence" value="ECO:0007669"/>
    <property type="project" value="InterPro"/>
</dbReference>
<accession>A0A2Z7BZC6</accession>
<feature type="compositionally biased region" description="Low complexity" evidence="3">
    <location>
        <begin position="278"/>
        <end position="307"/>
    </location>
</feature>